<dbReference type="PANTHER" id="PTHR30461:SF2">
    <property type="entry name" value="SERINE RECOMBINASE PINE-RELATED"/>
    <property type="match status" value="1"/>
</dbReference>
<dbReference type="EMBL" id="JBITGY010000010">
    <property type="protein sequence ID" value="MFI6502463.1"/>
    <property type="molecule type" value="Genomic_DNA"/>
</dbReference>
<evidence type="ECO:0000259" key="5">
    <source>
        <dbReference type="PROSITE" id="PS51736"/>
    </source>
</evidence>
<dbReference type="CDD" id="cd03768">
    <property type="entry name" value="SR_ResInv"/>
    <property type="match status" value="1"/>
</dbReference>
<reference evidence="6 7" key="1">
    <citation type="submission" date="2024-10" db="EMBL/GenBank/DDBJ databases">
        <title>The Natural Products Discovery Center: Release of the First 8490 Sequenced Strains for Exploring Actinobacteria Biosynthetic Diversity.</title>
        <authorList>
            <person name="Kalkreuter E."/>
            <person name="Kautsar S.A."/>
            <person name="Yang D."/>
            <person name="Bader C.D."/>
            <person name="Teijaro C.N."/>
            <person name="Fluegel L."/>
            <person name="Davis C.M."/>
            <person name="Simpson J.R."/>
            <person name="Lauterbach L."/>
            <person name="Steele A.D."/>
            <person name="Gui C."/>
            <person name="Meng S."/>
            <person name="Li G."/>
            <person name="Viehrig K."/>
            <person name="Ye F."/>
            <person name="Su P."/>
            <person name="Kiefer A.F."/>
            <person name="Nichols A."/>
            <person name="Cepeda A.J."/>
            <person name="Yan W."/>
            <person name="Fan B."/>
            <person name="Jiang Y."/>
            <person name="Adhikari A."/>
            <person name="Zheng C.-J."/>
            <person name="Schuster L."/>
            <person name="Cowan T.M."/>
            <person name="Smanski M.J."/>
            <person name="Chevrette M.G."/>
            <person name="De Carvalho L.P.S."/>
            <person name="Shen B."/>
        </authorList>
    </citation>
    <scope>NUCLEOTIDE SEQUENCE [LARGE SCALE GENOMIC DNA]</scope>
    <source>
        <strain evidence="6 7">NPDC050545</strain>
    </source>
</reference>
<protein>
    <submittedName>
        <fullName evidence="6">Recombinase family protein</fullName>
    </submittedName>
</protein>
<name>A0ABW7Z2Q6_9ACTN</name>
<evidence type="ECO:0000256" key="2">
    <source>
        <dbReference type="ARBA" id="ARBA00023125"/>
    </source>
</evidence>
<evidence type="ECO:0000256" key="4">
    <source>
        <dbReference type="PROSITE-ProRule" id="PRU10137"/>
    </source>
</evidence>
<feature type="domain" description="Resolvase/invertase-type recombinase catalytic" evidence="5">
    <location>
        <begin position="37"/>
        <end position="171"/>
    </location>
</feature>
<dbReference type="PROSITE" id="PS51736">
    <property type="entry name" value="RECOMBINASES_3"/>
    <property type="match status" value="1"/>
</dbReference>
<dbReference type="Proteomes" id="UP001612741">
    <property type="component" value="Unassembled WGS sequence"/>
</dbReference>
<dbReference type="InterPro" id="IPR050639">
    <property type="entry name" value="SSR_resolvase"/>
</dbReference>
<keyword evidence="7" id="KW-1185">Reference proteome</keyword>
<dbReference type="Pfam" id="PF00239">
    <property type="entry name" value="Resolvase"/>
    <property type="match status" value="1"/>
</dbReference>
<dbReference type="InterPro" id="IPR006118">
    <property type="entry name" value="Recombinase_CS"/>
</dbReference>
<dbReference type="Gene3D" id="3.40.50.1390">
    <property type="entry name" value="Resolvase, N-terminal catalytic domain"/>
    <property type="match status" value="1"/>
</dbReference>
<evidence type="ECO:0000256" key="1">
    <source>
        <dbReference type="ARBA" id="ARBA00022908"/>
    </source>
</evidence>
<dbReference type="PROSITE" id="PS00397">
    <property type="entry name" value="RECOMBINASES_1"/>
    <property type="match status" value="1"/>
</dbReference>
<feature type="active site" description="O-(5'-phospho-DNA)-serine intermediate" evidence="4">
    <location>
        <position position="45"/>
    </location>
</feature>
<evidence type="ECO:0000313" key="7">
    <source>
        <dbReference type="Proteomes" id="UP001612741"/>
    </source>
</evidence>
<keyword evidence="2" id="KW-0238">DNA-binding</keyword>
<keyword evidence="3" id="KW-0233">DNA recombination</keyword>
<organism evidence="6 7">
    <name type="scientific">Nonomuraea typhae</name>
    <dbReference type="NCBI Taxonomy" id="2603600"/>
    <lineage>
        <taxon>Bacteria</taxon>
        <taxon>Bacillati</taxon>
        <taxon>Actinomycetota</taxon>
        <taxon>Actinomycetes</taxon>
        <taxon>Streptosporangiales</taxon>
        <taxon>Streptosporangiaceae</taxon>
        <taxon>Nonomuraea</taxon>
    </lineage>
</organism>
<accession>A0ABW7Z2Q6</accession>
<comment type="caution">
    <text evidence="6">The sequence shown here is derived from an EMBL/GenBank/DDBJ whole genome shotgun (WGS) entry which is preliminary data.</text>
</comment>
<keyword evidence="1" id="KW-0229">DNA integration</keyword>
<dbReference type="SUPFAM" id="SSF53041">
    <property type="entry name" value="Resolvase-like"/>
    <property type="match status" value="1"/>
</dbReference>
<dbReference type="PANTHER" id="PTHR30461">
    <property type="entry name" value="DNA-INVERTASE FROM LAMBDOID PROPHAGE"/>
    <property type="match status" value="1"/>
</dbReference>
<dbReference type="SMART" id="SM00857">
    <property type="entry name" value="Resolvase"/>
    <property type="match status" value="1"/>
</dbReference>
<dbReference type="InterPro" id="IPR006119">
    <property type="entry name" value="Resolv_N"/>
</dbReference>
<dbReference type="RefSeq" id="WP_397088550.1">
    <property type="nucleotide sequence ID" value="NZ_JBITGY010000010.1"/>
</dbReference>
<dbReference type="InterPro" id="IPR036162">
    <property type="entry name" value="Resolvase-like_N_sf"/>
</dbReference>
<evidence type="ECO:0000256" key="3">
    <source>
        <dbReference type="ARBA" id="ARBA00023172"/>
    </source>
</evidence>
<sequence length="201" mass="22266">MDQRSRAGARACQRRALPAAVSRGGAHRAGLSRECPGLYAYARVSTRDQNPQLQLDALHASGYDELVMEKESGKHGVAWPEWQTLVSRPRPGDTLKFWKSDRWGRSAGHVLTTVNELRERGVKVVSLTENFDLDTKEGRFMFAVLAAGAEYELELRAERQAEGIADAKAARTLKIGRSTAYQALTAIPHHDRSRPEGTQNA</sequence>
<proteinExistence type="predicted"/>
<gene>
    <name evidence="6" type="ORF">ACIBG2_34150</name>
</gene>
<evidence type="ECO:0000313" key="6">
    <source>
        <dbReference type="EMBL" id="MFI6502463.1"/>
    </source>
</evidence>